<evidence type="ECO:0000313" key="8">
    <source>
        <dbReference type="Proteomes" id="UP001595916"/>
    </source>
</evidence>
<gene>
    <name evidence="7" type="ORF">ACFO4R_05880</name>
</gene>
<keyword evidence="4" id="KW-0812">Transmembrane</keyword>
<evidence type="ECO:0000256" key="4">
    <source>
        <dbReference type="ARBA" id="ARBA00022968"/>
    </source>
</evidence>
<proteinExistence type="predicted"/>
<sequence>MTSKTILRSFLKAIALLPALILLSMASYGYFLYSEIVQKEPVLSKVETLRSQKDYVLYKDISPDFLNAIYSIEDRRFYKHGAVDYLALMRAVTRNVRRGRLSEGGSTITQQLAKNMYFNHKRSLSRKLAEFYLAHELENLLSKEEILELYVNIIYYGDGYYGISQASHGYFHKTPKELTLNEASLLAGLPNAPSLLSLSKNYTGAQRRQQEVLEAMLDTRTISKEDFEGFRK</sequence>
<dbReference type="EMBL" id="JBHSHL010000020">
    <property type="protein sequence ID" value="MFC4804609.1"/>
    <property type="molecule type" value="Genomic_DNA"/>
</dbReference>
<evidence type="ECO:0000256" key="2">
    <source>
        <dbReference type="ARBA" id="ARBA00018638"/>
    </source>
</evidence>
<keyword evidence="4" id="KW-0735">Signal-anchor</keyword>
<keyword evidence="8" id="KW-1185">Reference proteome</keyword>
<dbReference type="Proteomes" id="UP001595916">
    <property type="component" value="Unassembled WGS sequence"/>
</dbReference>
<dbReference type="Gene3D" id="1.10.3810.10">
    <property type="entry name" value="Biosynthetic peptidoglycan transglycosylase-like"/>
    <property type="match status" value="1"/>
</dbReference>
<evidence type="ECO:0000256" key="3">
    <source>
        <dbReference type="ARBA" id="ARBA00022679"/>
    </source>
</evidence>
<evidence type="ECO:0000313" key="7">
    <source>
        <dbReference type="EMBL" id="MFC4804609.1"/>
    </source>
</evidence>
<dbReference type="PANTHER" id="PTHR32282">
    <property type="entry name" value="BINDING PROTEIN TRANSPEPTIDASE, PUTATIVE-RELATED"/>
    <property type="match status" value="1"/>
</dbReference>
<organism evidence="7 8">
    <name type="scientific">Filifactor villosus</name>
    <dbReference type="NCBI Taxonomy" id="29374"/>
    <lineage>
        <taxon>Bacteria</taxon>
        <taxon>Bacillati</taxon>
        <taxon>Bacillota</taxon>
        <taxon>Clostridia</taxon>
        <taxon>Peptostreptococcales</taxon>
        <taxon>Filifactoraceae</taxon>
        <taxon>Filifactor</taxon>
    </lineage>
</organism>
<comment type="subcellular location">
    <subcellularLocation>
        <location evidence="1">Cell membrane</location>
        <topology evidence="1">Single-pass type II membrane protein</topology>
    </subcellularLocation>
</comment>
<keyword evidence="5" id="KW-0046">Antibiotic resistance</keyword>
<keyword evidence="3 7" id="KW-0808">Transferase</keyword>
<accession>A0ABV9QL06</accession>
<evidence type="ECO:0000256" key="1">
    <source>
        <dbReference type="ARBA" id="ARBA00004401"/>
    </source>
</evidence>
<reference evidence="8" key="1">
    <citation type="journal article" date="2019" name="Int. J. Syst. Evol. Microbiol.">
        <title>The Global Catalogue of Microorganisms (GCM) 10K type strain sequencing project: providing services to taxonomists for standard genome sequencing and annotation.</title>
        <authorList>
            <consortium name="The Broad Institute Genomics Platform"/>
            <consortium name="The Broad Institute Genome Sequencing Center for Infectious Disease"/>
            <person name="Wu L."/>
            <person name="Ma J."/>
        </authorList>
    </citation>
    <scope>NUCLEOTIDE SEQUENCE [LARGE SCALE GENOMIC DNA]</scope>
    <source>
        <strain evidence="8">CCUG 46385</strain>
    </source>
</reference>
<feature type="domain" description="Glycosyl transferase family 51" evidence="6">
    <location>
        <begin position="49"/>
        <end position="216"/>
    </location>
</feature>
<dbReference type="RefSeq" id="WP_379788121.1">
    <property type="nucleotide sequence ID" value="NZ_JBHSHL010000020.1"/>
</dbReference>
<dbReference type="PANTHER" id="PTHR32282:SF33">
    <property type="entry name" value="PEPTIDOGLYCAN GLYCOSYLTRANSFERASE"/>
    <property type="match status" value="1"/>
</dbReference>
<dbReference type="InterPro" id="IPR023346">
    <property type="entry name" value="Lysozyme-like_dom_sf"/>
</dbReference>
<evidence type="ECO:0000256" key="5">
    <source>
        <dbReference type="ARBA" id="ARBA00023251"/>
    </source>
</evidence>
<protein>
    <recommendedName>
        <fullName evidence="2">Penicillin-binding protein 1A</fullName>
    </recommendedName>
</protein>
<dbReference type="Pfam" id="PF00912">
    <property type="entry name" value="Transgly"/>
    <property type="match status" value="1"/>
</dbReference>
<dbReference type="InterPro" id="IPR050396">
    <property type="entry name" value="Glycosyltr_51/Transpeptidase"/>
</dbReference>
<keyword evidence="7" id="KW-0328">Glycosyltransferase</keyword>
<comment type="caution">
    <text evidence="7">The sequence shown here is derived from an EMBL/GenBank/DDBJ whole genome shotgun (WGS) entry which is preliminary data.</text>
</comment>
<name>A0ABV9QL06_9FIRM</name>
<dbReference type="SUPFAM" id="SSF53955">
    <property type="entry name" value="Lysozyme-like"/>
    <property type="match status" value="1"/>
</dbReference>
<evidence type="ECO:0000259" key="6">
    <source>
        <dbReference type="Pfam" id="PF00912"/>
    </source>
</evidence>
<dbReference type="InterPro" id="IPR001264">
    <property type="entry name" value="Glyco_trans_51"/>
</dbReference>
<dbReference type="InterPro" id="IPR036950">
    <property type="entry name" value="PBP_transglycosylase"/>
</dbReference>
<dbReference type="GO" id="GO:0016757">
    <property type="term" value="F:glycosyltransferase activity"/>
    <property type="evidence" value="ECO:0007669"/>
    <property type="project" value="UniProtKB-KW"/>
</dbReference>